<keyword evidence="2" id="KW-0472">Membrane</keyword>
<feature type="domain" description="Prenyltransferase alpha-alpha toroid" evidence="4">
    <location>
        <begin position="215"/>
        <end position="309"/>
    </location>
</feature>
<dbReference type="Pfam" id="PF00432">
    <property type="entry name" value="Prenyltrans"/>
    <property type="match status" value="2"/>
</dbReference>
<keyword evidence="2" id="KW-1133">Transmembrane helix</keyword>
<feature type="chain" id="PRO_5040225831" evidence="3">
    <location>
        <begin position="21"/>
        <end position="1000"/>
    </location>
</feature>
<feature type="transmembrane region" description="Helical" evidence="2">
    <location>
        <begin position="970"/>
        <end position="991"/>
    </location>
</feature>
<dbReference type="Gene3D" id="1.50.10.20">
    <property type="match status" value="2"/>
</dbReference>
<dbReference type="AlphaFoldDB" id="A0A9Q0LK76"/>
<dbReference type="Proteomes" id="UP001149090">
    <property type="component" value="Unassembled WGS sequence"/>
</dbReference>
<dbReference type="GO" id="GO:0016020">
    <property type="term" value="C:membrane"/>
    <property type="evidence" value="ECO:0007669"/>
    <property type="project" value="InterPro"/>
</dbReference>
<evidence type="ECO:0000256" key="2">
    <source>
        <dbReference type="SAM" id="Phobius"/>
    </source>
</evidence>
<keyword evidence="2" id="KW-0812">Transmembrane</keyword>
<evidence type="ECO:0000259" key="4">
    <source>
        <dbReference type="Pfam" id="PF00432"/>
    </source>
</evidence>
<evidence type="ECO:0000313" key="5">
    <source>
        <dbReference type="EMBL" id="KAJ5074347.1"/>
    </source>
</evidence>
<keyword evidence="6" id="KW-1185">Reference proteome</keyword>
<name>A0A9Q0LK76_ANAIG</name>
<keyword evidence="5" id="KW-0808">Transferase</keyword>
<dbReference type="OrthoDB" id="10055808at2759"/>
<proteinExistence type="predicted"/>
<protein>
    <submittedName>
        <fullName evidence="5">Geranylgeranyl transferase type beta subunit</fullName>
    </submittedName>
</protein>
<feature type="signal peptide" evidence="3">
    <location>
        <begin position="1"/>
        <end position="20"/>
    </location>
</feature>
<keyword evidence="1" id="KW-0677">Repeat</keyword>
<dbReference type="CDD" id="cd00688">
    <property type="entry name" value="ISOPREN_C2_like"/>
    <property type="match status" value="1"/>
</dbReference>
<organism evidence="5 6">
    <name type="scientific">Anaeramoeba ignava</name>
    <name type="common">Anaerobic marine amoeba</name>
    <dbReference type="NCBI Taxonomy" id="1746090"/>
    <lineage>
        <taxon>Eukaryota</taxon>
        <taxon>Metamonada</taxon>
        <taxon>Anaeramoebidae</taxon>
        <taxon>Anaeramoeba</taxon>
    </lineage>
</organism>
<dbReference type="SUPFAM" id="SSF48239">
    <property type="entry name" value="Terpenoid cyclases/Protein prenyltransferases"/>
    <property type="match status" value="1"/>
</dbReference>
<comment type="caution">
    <text evidence="5">The sequence shown here is derived from an EMBL/GenBank/DDBJ whole genome shotgun (WGS) entry which is preliminary data.</text>
</comment>
<evidence type="ECO:0000313" key="6">
    <source>
        <dbReference type="Proteomes" id="UP001149090"/>
    </source>
</evidence>
<dbReference type="GO" id="GO:0005783">
    <property type="term" value="C:endoplasmic reticulum"/>
    <property type="evidence" value="ECO:0007669"/>
    <property type="project" value="InterPro"/>
</dbReference>
<evidence type="ECO:0000256" key="1">
    <source>
        <dbReference type="ARBA" id="ARBA00022737"/>
    </source>
</evidence>
<dbReference type="EMBL" id="JAPDFW010000070">
    <property type="protein sequence ID" value="KAJ5074347.1"/>
    <property type="molecule type" value="Genomic_DNA"/>
</dbReference>
<evidence type="ECO:0000256" key="3">
    <source>
        <dbReference type="SAM" id="SignalP"/>
    </source>
</evidence>
<accession>A0A9Q0LK76</accession>
<keyword evidence="3" id="KW-0732">Signal</keyword>
<dbReference type="Pfam" id="PF05404">
    <property type="entry name" value="TRAP-delta"/>
    <property type="match status" value="1"/>
</dbReference>
<dbReference type="OMA" id="MEDIHAG"/>
<dbReference type="InterPro" id="IPR008930">
    <property type="entry name" value="Terpenoid_cyclase/PrenylTrfase"/>
</dbReference>
<dbReference type="GO" id="GO:0016740">
    <property type="term" value="F:transferase activity"/>
    <property type="evidence" value="ECO:0007669"/>
    <property type="project" value="UniProtKB-KW"/>
</dbReference>
<reference evidence="5" key="1">
    <citation type="submission" date="2022-10" db="EMBL/GenBank/DDBJ databases">
        <title>Novel sulphate-reducing endosymbionts in the free-living metamonad Anaeramoeba.</title>
        <authorList>
            <person name="Jerlstrom-Hultqvist J."/>
            <person name="Cepicka I."/>
            <person name="Gallot-Lavallee L."/>
            <person name="Salas-Leiva D."/>
            <person name="Curtis B.A."/>
            <person name="Zahonova K."/>
            <person name="Pipaliya S."/>
            <person name="Dacks J."/>
            <person name="Roger A.J."/>
        </authorList>
    </citation>
    <scope>NUCLEOTIDE SEQUENCE</scope>
    <source>
        <strain evidence="5">BMAN</strain>
    </source>
</reference>
<sequence length="1000" mass="114597">MKFTVLSFLFLFSFFLFVGTEKTTQTISLLHEQIISNLDKFQNPYNGGFSWQYSDAPNIQATSGALLLSSLYGLRDLINISLAEQFIHGLKNKDYGYSFHAGIPSDVQAVFYALWSYQLLGTASIPENQQISNFFQSIYDRDLKMFSNQIGGRGDIVSTYYVFKSLEFMKDNSAGYIQESKNFLKQFLKTSIQKNPKGEFLFNFPNSKNLIESNYYGLYLASTLGLQINDTDQWASFIVSHQCTETEEDIGGFYESPKKLETSLQNTIFAIDSLKILSEMNKNKDTNYMNLIDKKNAMKYLIESSKDLESVALAHYGIVVMGELSQFLETSLECKPLQEHISARENFIIEGTDCAINLEITTFNEKPHTGFKIQAETQISEQRTQTYDLLYKQEYGKYISDSLVSTKGRFGKLGIKATATSYFPGIGSIQFQTSREYSVGFEMIVTPQAMYIGNVIQPNEVVAIGTEFGFEVQLNTLTQHGIRQGDFSVSLSVLDSSNTMLYFQKINSELMASEGLHFNYKLDDTHGAIAPGNIFFRFEVGNPEKGIFTQEEIIYKFDNLPIATELNFADEKENSNHKYKFKETIEVSMIPAMLSPQRKISYFSYENQEKEKDQEYILPDNTKFENNQRNFHLLLTTETGSVVKRIKATKTSSVDDKLQLTFRFKIPPQMNFIGKNFLTFQYVAADSTPSELVQYNILAQDELDQKLSFDVDAKLQMVEIKKSPNFTEDFRFGNTVHFKFQLKDLISGQIIKEDRDVYPQMIRENNGVFMEIRKKNFDINNEFSTAVVGSVVNFAHYFIFDWTITSNTIRGECELRILWRTIDEVPMEIYKIDDEQSPVLYDIEIGGLIEAQPTSYSTKTKNFLKTIFVLSFELSCQTENLNNARLYASILYQGKNKHEPFSIAEDIAISVSQENNSYQLTYSLDHEEAKTGIYTFNIYRIIDRLTSNPEELTPFVSFEVSHTQARETSVLVGGQFLSVLIFGGVFLWIGLKRYYMEKMV</sequence>
<dbReference type="InterPro" id="IPR008855">
    <property type="entry name" value="TRAP-delta"/>
</dbReference>
<dbReference type="InterPro" id="IPR001330">
    <property type="entry name" value="Prenyltrans"/>
</dbReference>
<feature type="domain" description="Prenyltransferase alpha-alpha toroid" evidence="4">
    <location>
        <begin position="27"/>
        <end position="142"/>
    </location>
</feature>
<gene>
    <name evidence="5" type="ORF">M0811_00976</name>
</gene>